<evidence type="ECO:0000313" key="2">
    <source>
        <dbReference type="Proteomes" id="UP000179920"/>
    </source>
</evidence>
<proteinExistence type="predicted"/>
<dbReference type="AlphaFoldDB" id="A0A1K0GYT2"/>
<dbReference type="EMBL" id="LT558118">
    <property type="protein sequence ID" value="SAM73354.1"/>
    <property type="molecule type" value="Genomic_DNA"/>
</dbReference>
<evidence type="ECO:0000313" key="1">
    <source>
        <dbReference type="EMBL" id="SAM73354.1"/>
    </source>
</evidence>
<accession>A0A1K0GYT2</accession>
<reference evidence="2" key="1">
    <citation type="submission" date="2016-04" db="EMBL/GenBank/DDBJ databases">
        <authorList>
            <person name="Guldener U."/>
            <person name="Guldener U."/>
        </authorList>
    </citation>
    <scope>NUCLEOTIDE SEQUENCE [LARGE SCALE GENOMIC DNA]</scope>
    <source>
        <strain evidence="2">UB2112</strain>
    </source>
</reference>
<dbReference type="Proteomes" id="UP000179920">
    <property type="component" value="Chromosome II"/>
</dbReference>
<name>A0A1K0GYT2_9BASI</name>
<organism evidence="1 2">
    <name type="scientific">Ustilago bromivora</name>
    <dbReference type="NCBI Taxonomy" id="307758"/>
    <lineage>
        <taxon>Eukaryota</taxon>
        <taxon>Fungi</taxon>
        <taxon>Dikarya</taxon>
        <taxon>Basidiomycota</taxon>
        <taxon>Ustilaginomycotina</taxon>
        <taxon>Ustilaginomycetes</taxon>
        <taxon>Ustilaginales</taxon>
        <taxon>Ustilaginaceae</taxon>
        <taxon>Ustilago</taxon>
    </lineage>
</organism>
<protein>
    <submittedName>
        <fullName evidence="1">Uncharacterized protein</fullName>
    </submittedName>
</protein>
<gene>
    <name evidence="1" type="ORF">UBRO_20496</name>
</gene>
<sequence>MTAVVHVDNEKIEHGLCSGHSCDPLTQCLLHEIYGFCFTHNLTLHPVRITSTGNALANLLSHYQFSMPPLHPAWGSPRLLPRYTGTAWCPALETVLKVPPPPSTLSVHSTLAPKSPASLICASSSLNGSVACQPQAVLTTPPSTNLVIVTGSAQKTLNMHGCTECAQKAKTVGLWSYNRFQWKQS</sequence>